<dbReference type="PANTHER" id="PTHR46033:SF8">
    <property type="entry name" value="PROTEIN MAINTENANCE OF MERISTEMS-LIKE"/>
    <property type="match status" value="1"/>
</dbReference>
<gene>
    <name evidence="2" type="ORF">Scep_029810</name>
</gene>
<sequence length="448" mass="51073">MVSAIGLRPTPEATASSPLLLQRRYDAALLREHAPTANPSGTTVEGAPRTKDHHDIVCIAASDLVWRNLKLEQKGLLVGLGSEIRLVPGLSKWRKVYLRGSARLALIGRQKVAEAKKRRANKESEPVLGDVVGEGINTSSVGENGADATSFPSGPSDLRSGIFEVHKPWLSISAWKTITQHPEKERVAKVINDSSLAPLGYISYDGGNRVCISDIVERWQTETNTFHLPFSEMTITLEDVHVIFSISITGKTMAVPFKDRKSLTVMVSRLLEVSMTNADKEIRTRSYIHVLSTRHCESFKSHTNLWLFDIVRGWMYDRLPFLEPILRSDYTSVKPRVMKWHHKKEERLYKKETRLLLDHLVSFRCHLNKLRSHEVIWDTTLKDAPPVHDIAFYDGPMKFMDIVEPHNPIRVLRQMGYVQRIPRYPYRPIVVDRSRLGQLYSFKYLYGA</sequence>
<feature type="domain" description="Aminotransferase-like plant mobile" evidence="1">
    <location>
        <begin position="307"/>
        <end position="423"/>
    </location>
</feature>
<organism evidence="2 3">
    <name type="scientific">Stephania cephalantha</name>
    <dbReference type="NCBI Taxonomy" id="152367"/>
    <lineage>
        <taxon>Eukaryota</taxon>
        <taxon>Viridiplantae</taxon>
        <taxon>Streptophyta</taxon>
        <taxon>Embryophyta</taxon>
        <taxon>Tracheophyta</taxon>
        <taxon>Spermatophyta</taxon>
        <taxon>Magnoliopsida</taxon>
        <taxon>Ranunculales</taxon>
        <taxon>Menispermaceae</taxon>
        <taxon>Menispermoideae</taxon>
        <taxon>Cissampelideae</taxon>
        <taxon>Stephania</taxon>
    </lineage>
</organism>
<dbReference type="InterPro" id="IPR044824">
    <property type="entry name" value="MAIN-like"/>
</dbReference>
<keyword evidence="3" id="KW-1185">Reference proteome</keyword>
<evidence type="ECO:0000313" key="2">
    <source>
        <dbReference type="EMBL" id="KAK9083339.1"/>
    </source>
</evidence>
<dbReference type="EMBL" id="JBBNAG010000013">
    <property type="protein sequence ID" value="KAK9083339.1"/>
    <property type="molecule type" value="Genomic_DNA"/>
</dbReference>
<dbReference type="AlphaFoldDB" id="A0AAP0HDU1"/>
<dbReference type="GO" id="GO:0010073">
    <property type="term" value="P:meristem maintenance"/>
    <property type="evidence" value="ECO:0007669"/>
    <property type="project" value="InterPro"/>
</dbReference>
<evidence type="ECO:0000313" key="3">
    <source>
        <dbReference type="Proteomes" id="UP001419268"/>
    </source>
</evidence>
<feature type="domain" description="Aminotransferase-like plant mobile" evidence="1">
    <location>
        <begin position="211"/>
        <end position="292"/>
    </location>
</feature>
<accession>A0AAP0HDU1</accession>
<dbReference type="Proteomes" id="UP001419268">
    <property type="component" value="Unassembled WGS sequence"/>
</dbReference>
<proteinExistence type="predicted"/>
<dbReference type="PANTHER" id="PTHR46033">
    <property type="entry name" value="PROTEIN MAIN-LIKE 2"/>
    <property type="match status" value="1"/>
</dbReference>
<reference evidence="2 3" key="1">
    <citation type="submission" date="2024-01" db="EMBL/GenBank/DDBJ databases">
        <title>Genome assemblies of Stephania.</title>
        <authorList>
            <person name="Yang L."/>
        </authorList>
    </citation>
    <scope>NUCLEOTIDE SEQUENCE [LARGE SCALE GENOMIC DNA]</scope>
    <source>
        <strain evidence="2">JXDWG</strain>
        <tissue evidence="2">Leaf</tissue>
    </source>
</reference>
<comment type="caution">
    <text evidence="2">The sequence shown here is derived from an EMBL/GenBank/DDBJ whole genome shotgun (WGS) entry which is preliminary data.</text>
</comment>
<protein>
    <recommendedName>
        <fullName evidence="1">Aminotransferase-like plant mobile domain-containing protein</fullName>
    </recommendedName>
</protein>
<name>A0AAP0HDU1_9MAGN</name>
<dbReference type="Pfam" id="PF10536">
    <property type="entry name" value="PMD"/>
    <property type="match status" value="2"/>
</dbReference>
<evidence type="ECO:0000259" key="1">
    <source>
        <dbReference type="Pfam" id="PF10536"/>
    </source>
</evidence>
<dbReference type="InterPro" id="IPR019557">
    <property type="entry name" value="AminoTfrase-like_pln_mobile"/>
</dbReference>